<name>A0ABX0KTC3_9NEIS</name>
<feature type="transmembrane region" description="Helical" evidence="6">
    <location>
        <begin position="101"/>
        <end position="122"/>
    </location>
</feature>
<protein>
    <submittedName>
        <fullName evidence="8">DMT family transporter</fullName>
    </submittedName>
</protein>
<dbReference type="Proteomes" id="UP000712570">
    <property type="component" value="Unassembled WGS sequence"/>
</dbReference>
<dbReference type="InterPro" id="IPR050638">
    <property type="entry name" value="AA-Vitamin_Transporters"/>
</dbReference>
<evidence type="ECO:0000256" key="2">
    <source>
        <dbReference type="ARBA" id="ARBA00022475"/>
    </source>
</evidence>
<feature type="transmembrane region" description="Helical" evidence="6">
    <location>
        <begin position="286"/>
        <end position="302"/>
    </location>
</feature>
<dbReference type="InterPro" id="IPR000620">
    <property type="entry name" value="EamA_dom"/>
</dbReference>
<comment type="subcellular location">
    <subcellularLocation>
        <location evidence="1">Cell membrane</location>
        <topology evidence="1">Multi-pass membrane protein</topology>
    </subcellularLocation>
</comment>
<feature type="domain" description="EamA" evidence="7">
    <location>
        <begin position="167"/>
        <end position="300"/>
    </location>
</feature>
<keyword evidence="4 6" id="KW-1133">Transmembrane helix</keyword>
<feature type="transmembrane region" description="Helical" evidence="6">
    <location>
        <begin position="129"/>
        <end position="147"/>
    </location>
</feature>
<feature type="domain" description="EamA" evidence="7">
    <location>
        <begin position="8"/>
        <end position="146"/>
    </location>
</feature>
<evidence type="ECO:0000256" key="5">
    <source>
        <dbReference type="ARBA" id="ARBA00023136"/>
    </source>
</evidence>
<keyword evidence="3 6" id="KW-0812">Transmembrane</keyword>
<proteinExistence type="predicted"/>
<gene>
    <name evidence="8" type="ORF">HA050_17565</name>
</gene>
<evidence type="ECO:0000313" key="9">
    <source>
        <dbReference type="Proteomes" id="UP000712570"/>
    </source>
</evidence>
<dbReference type="PANTHER" id="PTHR32322">
    <property type="entry name" value="INNER MEMBRANE TRANSPORTER"/>
    <property type="match status" value="1"/>
</dbReference>
<feature type="transmembrane region" description="Helical" evidence="6">
    <location>
        <begin position="197"/>
        <end position="219"/>
    </location>
</feature>
<feature type="transmembrane region" description="Helical" evidence="6">
    <location>
        <begin position="261"/>
        <end position="280"/>
    </location>
</feature>
<evidence type="ECO:0000259" key="7">
    <source>
        <dbReference type="Pfam" id="PF00892"/>
    </source>
</evidence>
<evidence type="ECO:0000256" key="6">
    <source>
        <dbReference type="SAM" id="Phobius"/>
    </source>
</evidence>
<dbReference type="PANTHER" id="PTHR32322:SF18">
    <property type="entry name" value="S-ADENOSYLMETHIONINE_S-ADENOSYLHOMOCYSTEINE TRANSPORTER"/>
    <property type="match status" value="1"/>
</dbReference>
<accession>A0ABX0KTC3</accession>
<dbReference type="RefSeq" id="WP_166829041.1">
    <property type="nucleotide sequence ID" value="NZ_JAAOLX010000010.1"/>
</dbReference>
<evidence type="ECO:0000256" key="3">
    <source>
        <dbReference type="ARBA" id="ARBA00022692"/>
    </source>
</evidence>
<comment type="caution">
    <text evidence="8">The sequence shown here is derived from an EMBL/GenBank/DDBJ whole genome shotgun (WGS) entry which is preliminary data.</text>
</comment>
<organism evidence="8 9">
    <name type="scientific">Iodobacter violaceini</name>
    <dbReference type="NCBI Taxonomy" id="3044271"/>
    <lineage>
        <taxon>Bacteria</taxon>
        <taxon>Pseudomonadati</taxon>
        <taxon>Pseudomonadota</taxon>
        <taxon>Betaproteobacteria</taxon>
        <taxon>Neisseriales</taxon>
        <taxon>Chitinibacteraceae</taxon>
        <taxon>Iodobacter</taxon>
    </lineage>
</organism>
<evidence type="ECO:0000256" key="4">
    <source>
        <dbReference type="ARBA" id="ARBA00022989"/>
    </source>
</evidence>
<feature type="transmembrane region" description="Helical" evidence="6">
    <location>
        <begin position="231"/>
        <end position="249"/>
    </location>
</feature>
<keyword evidence="2" id="KW-1003">Cell membrane</keyword>
<sequence length="328" mass="35190">MQKNKYATGIMCCLGATLSWGAMFPVMNDALKYMDPFTFTALRYSIAAIAFIALLVFREGKQSLSLKGERWGLAWLFGSAGFAGFGFLVFLGQQLAGEGGALTASIMMATMPMLGLFVIWGLRKVRPPLFSFGFILMSFIGVLLVITKGDIHSVLAAPSSYKANVPLILGALCWVFYTVGASYFPKWSPYRYTAITTILGLTTVFAVDIVLMSLGMIPAPTLAATFKVAPHLIYMALIAGFVGVLCWNIGNKIITPVNGVLFMDVVPITAFTISTISGVIPDSMQVAGACITAVALLLNNLYQRRMLKKQAAAASFTPQAGLAAQAAR</sequence>
<evidence type="ECO:0000256" key="1">
    <source>
        <dbReference type="ARBA" id="ARBA00004651"/>
    </source>
</evidence>
<dbReference type="EMBL" id="JAAOLX010000010">
    <property type="protein sequence ID" value="NHQ87920.1"/>
    <property type="molecule type" value="Genomic_DNA"/>
</dbReference>
<evidence type="ECO:0000313" key="8">
    <source>
        <dbReference type="EMBL" id="NHQ87920.1"/>
    </source>
</evidence>
<feature type="transmembrane region" description="Helical" evidence="6">
    <location>
        <begin position="37"/>
        <end position="57"/>
    </location>
</feature>
<reference evidence="8 9" key="1">
    <citation type="submission" date="2020-03" db="EMBL/GenBank/DDBJ databases">
        <title>Draft genome sequence of environmentally isolated violet-colored cultures.</title>
        <authorList>
            <person name="Wilson H.S."/>
        </authorList>
    </citation>
    <scope>NUCLEOTIDE SEQUENCE [LARGE SCALE GENOMIC DNA]</scope>
    <source>
        <strain evidence="8 9">HSC-16F04</strain>
    </source>
</reference>
<dbReference type="Pfam" id="PF00892">
    <property type="entry name" value="EamA"/>
    <property type="match status" value="2"/>
</dbReference>
<keyword evidence="9" id="KW-1185">Reference proteome</keyword>
<keyword evidence="5 6" id="KW-0472">Membrane</keyword>
<feature type="transmembrane region" description="Helical" evidence="6">
    <location>
        <begin position="73"/>
        <end position="95"/>
    </location>
</feature>
<feature type="transmembrane region" description="Helical" evidence="6">
    <location>
        <begin position="167"/>
        <end position="185"/>
    </location>
</feature>